<evidence type="ECO:0000256" key="2">
    <source>
        <dbReference type="ARBA" id="ARBA00022448"/>
    </source>
</evidence>
<sequence length="269" mass="30237">MLDINNLSITFHPGTANEKKALKEVSLHLDDGDFVTIIGSNGAGKSTLLNCISGSYESDDGTIVLDGKEIQYMKEHKRSKMIGRLFQDPLKGSAPDMTIEENLELAFRRGNKKNGLYDRFLKIGLTKDEREFMKEKISHLELGLEDRFNTKVGLLSGGQRQALTLMMSTINTPTLLLLDEHTAALDPKTAKKVMEITDKVVNENKITTIMITHNIQQALEYGNRMIVMSEGNILMEFSKEEKSKMSVEDVMKIYQSKSAQDLSDKMILD</sequence>
<comment type="subcellular location">
    <subcellularLocation>
        <location evidence="1">Cell membrane</location>
        <topology evidence="1">Peripheral membrane protein</topology>
    </subcellularLocation>
</comment>
<dbReference type="InterPro" id="IPR003439">
    <property type="entry name" value="ABC_transporter-like_ATP-bd"/>
</dbReference>
<dbReference type="Proteomes" id="UP001230220">
    <property type="component" value="Unassembled WGS sequence"/>
</dbReference>
<evidence type="ECO:0000313" key="8">
    <source>
        <dbReference type="EMBL" id="MDQ0359933.1"/>
    </source>
</evidence>
<evidence type="ECO:0000259" key="7">
    <source>
        <dbReference type="PROSITE" id="PS50893"/>
    </source>
</evidence>
<evidence type="ECO:0000313" key="9">
    <source>
        <dbReference type="Proteomes" id="UP001230220"/>
    </source>
</evidence>
<keyword evidence="9" id="KW-1185">Reference proteome</keyword>
<evidence type="ECO:0000256" key="4">
    <source>
        <dbReference type="ARBA" id="ARBA00022741"/>
    </source>
</evidence>
<accession>A0ABU0DZN0</accession>
<dbReference type="PANTHER" id="PTHR42788:SF7">
    <property type="entry name" value="NITRATE ABC TRANSPORTER ATP-BINDING PROTEIN"/>
    <property type="match status" value="1"/>
</dbReference>
<dbReference type="EMBL" id="JAUSUR010000001">
    <property type="protein sequence ID" value="MDQ0359933.1"/>
    <property type="molecule type" value="Genomic_DNA"/>
</dbReference>
<gene>
    <name evidence="8" type="ORF">J2S15_000664</name>
</gene>
<keyword evidence="5 8" id="KW-0067">ATP-binding</keyword>
<protein>
    <submittedName>
        <fullName evidence="8">ABC transport system ATP-binding protein</fullName>
    </submittedName>
</protein>
<reference evidence="8 9" key="1">
    <citation type="submission" date="2023-07" db="EMBL/GenBank/DDBJ databases">
        <title>Genomic Encyclopedia of Type Strains, Phase IV (KMG-IV): sequencing the most valuable type-strain genomes for metagenomic binning, comparative biology and taxonomic classification.</title>
        <authorList>
            <person name="Goeker M."/>
        </authorList>
    </citation>
    <scope>NUCLEOTIDE SEQUENCE [LARGE SCALE GENOMIC DNA]</scope>
    <source>
        <strain evidence="8 9">DSM 16784</strain>
    </source>
</reference>
<keyword evidence="3" id="KW-1003">Cell membrane</keyword>
<keyword evidence="4" id="KW-0547">Nucleotide-binding</keyword>
<keyword evidence="2" id="KW-0813">Transport</keyword>
<dbReference type="InterPro" id="IPR027417">
    <property type="entry name" value="P-loop_NTPase"/>
</dbReference>
<proteinExistence type="predicted"/>
<evidence type="ECO:0000256" key="3">
    <source>
        <dbReference type="ARBA" id="ARBA00022475"/>
    </source>
</evidence>
<dbReference type="PANTHER" id="PTHR42788">
    <property type="entry name" value="TAURINE IMPORT ATP-BINDING PROTEIN-RELATED"/>
    <property type="match status" value="1"/>
</dbReference>
<dbReference type="Gene3D" id="3.40.50.300">
    <property type="entry name" value="P-loop containing nucleotide triphosphate hydrolases"/>
    <property type="match status" value="1"/>
</dbReference>
<organism evidence="8 9">
    <name type="scientific">Breznakia pachnodae</name>
    <dbReference type="NCBI Taxonomy" id="265178"/>
    <lineage>
        <taxon>Bacteria</taxon>
        <taxon>Bacillati</taxon>
        <taxon>Bacillota</taxon>
        <taxon>Erysipelotrichia</taxon>
        <taxon>Erysipelotrichales</taxon>
        <taxon>Erysipelotrichaceae</taxon>
        <taxon>Breznakia</taxon>
    </lineage>
</organism>
<comment type="caution">
    <text evidence="8">The sequence shown here is derived from an EMBL/GenBank/DDBJ whole genome shotgun (WGS) entry which is preliminary data.</text>
</comment>
<name>A0ABU0DZN0_9FIRM</name>
<dbReference type="SMART" id="SM00382">
    <property type="entry name" value="AAA"/>
    <property type="match status" value="1"/>
</dbReference>
<dbReference type="SUPFAM" id="SSF52540">
    <property type="entry name" value="P-loop containing nucleoside triphosphate hydrolases"/>
    <property type="match status" value="1"/>
</dbReference>
<keyword evidence="6" id="KW-0472">Membrane</keyword>
<dbReference type="RefSeq" id="WP_307405459.1">
    <property type="nucleotide sequence ID" value="NZ_JAUSUR010000001.1"/>
</dbReference>
<dbReference type="InterPro" id="IPR003593">
    <property type="entry name" value="AAA+_ATPase"/>
</dbReference>
<dbReference type="Pfam" id="PF00005">
    <property type="entry name" value="ABC_tran"/>
    <property type="match status" value="1"/>
</dbReference>
<dbReference type="GO" id="GO:0005524">
    <property type="term" value="F:ATP binding"/>
    <property type="evidence" value="ECO:0007669"/>
    <property type="project" value="UniProtKB-KW"/>
</dbReference>
<dbReference type="PROSITE" id="PS50893">
    <property type="entry name" value="ABC_TRANSPORTER_2"/>
    <property type="match status" value="1"/>
</dbReference>
<evidence type="ECO:0000256" key="1">
    <source>
        <dbReference type="ARBA" id="ARBA00004202"/>
    </source>
</evidence>
<evidence type="ECO:0000256" key="5">
    <source>
        <dbReference type="ARBA" id="ARBA00022840"/>
    </source>
</evidence>
<dbReference type="InterPro" id="IPR050166">
    <property type="entry name" value="ABC_transporter_ATP-bind"/>
</dbReference>
<feature type="domain" description="ABC transporter" evidence="7">
    <location>
        <begin position="2"/>
        <end position="255"/>
    </location>
</feature>
<evidence type="ECO:0000256" key="6">
    <source>
        <dbReference type="ARBA" id="ARBA00023136"/>
    </source>
</evidence>